<dbReference type="Proteomes" id="UP000430622">
    <property type="component" value="Segment"/>
</dbReference>
<evidence type="ECO:0000313" key="2">
    <source>
        <dbReference type="Proteomes" id="UP000430622"/>
    </source>
</evidence>
<evidence type="ECO:0000313" key="1">
    <source>
        <dbReference type="EMBL" id="QGZ15227.1"/>
    </source>
</evidence>
<reference evidence="1 2" key="1">
    <citation type="submission" date="2019-12" db="EMBL/GenBank/DDBJ databases">
        <title>Hospital sewage isolated lytic bacteriophages against epidemic carbapenem resistant Klebsiella pneumoniae ST11 strains.</title>
        <authorList>
            <person name="Li M."/>
            <person name="Zhang W."/>
            <person name="Du H."/>
            <person name="Chen L."/>
        </authorList>
    </citation>
    <scope>NUCLEOTIDE SEQUENCE [LARGE SCALE GENOMIC DNA]</scope>
</reference>
<protein>
    <recommendedName>
        <fullName evidence="3">DNA recombination-mediator protein A</fullName>
    </recommendedName>
</protein>
<evidence type="ECO:0008006" key="3">
    <source>
        <dbReference type="Google" id="ProtNLM"/>
    </source>
</evidence>
<organism evidence="1 2">
    <name type="scientific">Klebsiella phage vB_Kpn_P545</name>
    <dbReference type="NCBI Taxonomy" id="2686283"/>
    <lineage>
        <taxon>Viruses</taxon>
        <taxon>Duplodnaviria</taxon>
        <taxon>Heunggongvirae</taxon>
        <taxon>Uroviricota</taxon>
        <taxon>Caudoviricetes</taxon>
        <taxon>Marfavirus</taxon>
        <taxon>Marfavirus F48</taxon>
    </lineage>
</organism>
<proteinExistence type="predicted"/>
<sequence>MRVALIGSRKAPRKVLDLMTTIGENFSNKGYLAYSGGAPGSDEAWLAKYDRTKSLRIIPYNGFCGHTVGLGVVSFENLPADIQIVSYRIAQSVTPYWENCSDIVRKLFARNACQVLGLTCQDPVDLVLYWAPVRNGRVKGGTRVAVDIAKKYGIKCINLNNSEVFKKFEDKYRPKFDIFNL</sequence>
<accession>A0A6B9J7A2</accession>
<name>A0A6B9J7A2_9CAUD</name>
<dbReference type="EMBL" id="MN781108">
    <property type="protein sequence ID" value="QGZ15227.1"/>
    <property type="molecule type" value="Genomic_DNA"/>
</dbReference>